<comment type="caution">
    <text evidence="12">Lacks conserved residue(s) required for the propagation of feature annotation.</text>
</comment>
<dbReference type="InterPro" id="IPR036615">
    <property type="entry name" value="Mur_ligase_C_dom_sf"/>
</dbReference>
<gene>
    <name evidence="12" type="primary">murE</name>
    <name evidence="17" type="ORF">ACFSFY_13180</name>
</gene>
<protein>
    <recommendedName>
        <fullName evidence="12">UDP-N-acetylmuramoyl-L-alanyl-D-glutamate--2,6-diaminopimelate ligase</fullName>
        <ecNumber evidence="12">6.3.2.13</ecNumber>
    </recommendedName>
    <alternativeName>
        <fullName evidence="12">Meso-A2pm-adding enzyme</fullName>
    </alternativeName>
    <alternativeName>
        <fullName evidence="12">Meso-diaminopimelate-adding enzyme</fullName>
    </alternativeName>
    <alternativeName>
        <fullName evidence="12">UDP-MurNAc-L-Ala-D-Glu:meso-diaminopimelate ligase</fullName>
    </alternativeName>
    <alternativeName>
        <fullName evidence="12">UDP-MurNAc-tripeptide synthetase</fullName>
    </alternativeName>
    <alternativeName>
        <fullName evidence="12">UDP-N-acetylmuramyl-tripeptide synthetase</fullName>
    </alternativeName>
</protein>
<dbReference type="EC" id="6.3.2.13" evidence="12"/>
<comment type="catalytic activity">
    <reaction evidence="12">
        <text>UDP-N-acetyl-alpha-D-muramoyl-L-alanyl-D-glutamate + meso-2,6-diaminopimelate + ATP = UDP-N-acetyl-alpha-D-muramoyl-L-alanyl-gamma-D-glutamyl-meso-2,6-diaminopimelate + ADP + phosphate + H(+)</text>
        <dbReference type="Rhea" id="RHEA:23676"/>
        <dbReference type="ChEBI" id="CHEBI:15378"/>
        <dbReference type="ChEBI" id="CHEBI:30616"/>
        <dbReference type="ChEBI" id="CHEBI:43474"/>
        <dbReference type="ChEBI" id="CHEBI:57791"/>
        <dbReference type="ChEBI" id="CHEBI:83900"/>
        <dbReference type="ChEBI" id="CHEBI:83905"/>
        <dbReference type="ChEBI" id="CHEBI:456216"/>
        <dbReference type="EC" id="6.3.2.13"/>
    </reaction>
</comment>
<evidence type="ECO:0000256" key="1">
    <source>
        <dbReference type="ARBA" id="ARBA00004752"/>
    </source>
</evidence>
<feature type="domain" description="Mur ligase N-terminal catalytic" evidence="14">
    <location>
        <begin position="25"/>
        <end position="98"/>
    </location>
</feature>
<dbReference type="Proteomes" id="UP001597218">
    <property type="component" value="Unassembled WGS sequence"/>
</dbReference>
<dbReference type="PROSITE" id="PS01011">
    <property type="entry name" value="FOLYLPOLYGLU_SYNT_1"/>
    <property type="match status" value="1"/>
</dbReference>
<dbReference type="Pfam" id="PF01225">
    <property type="entry name" value="Mur_ligase"/>
    <property type="match status" value="1"/>
</dbReference>
<feature type="short sequence motif" description="Meso-diaminopimelate recognition motif" evidence="12">
    <location>
        <begin position="400"/>
        <end position="403"/>
    </location>
</feature>
<evidence type="ECO:0000256" key="6">
    <source>
        <dbReference type="ARBA" id="ARBA00022741"/>
    </source>
</evidence>
<keyword evidence="8 12" id="KW-0133">Cell shape</keyword>
<feature type="binding site" evidence="12">
    <location>
        <begin position="159"/>
        <end position="160"/>
    </location>
    <ligand>
        <name>UDP-N-acetyl-alpha-D-muramoyl-L-alanyl-D-glutamate</name>
        <dbReference type="ChEBI" id="CHEBI:83900"/>
    </ligand>
</feature>
<organism evidence="17 18">
    <name type="scientific">Sporosarcina siberiensis</name>
    <dbReference type="NCBI Taxonomy" id="1365606"/>
    <lineage>
        <taxon>Bacteria</taxon>
        <taxon>Bacillati</taxon>
        <taxon>Bacillota</taxon>
        <taxon>Bacilli</taxon>
        <taxon>Bacillales</taxon>
        <taxon>Caryophanaceae</taxon>
        <taxon>Sporosarcina</taxon>
    </lineage>
</organism>
<comment type="pathway">
    <text evidence="1 12 13">Cell wall biogenesis; peptidoglycan biosynthesis.</text>
</comment>
<feature type="domain" description="Mur ligase central" evidence="16">
    <location>
        <begin position="112"/>
        <end position="305"/>
    </location>
</feature>
<dbReference type="InterPro" id="IPR018109">
    <property type="entry name" value="Folylpolyglutamate_synth_CS"/>
</dbReference>
<evidence type="ECO:0000256" key="13">
    <source>
        <dbReference type="RuleBase" id="RU004135"/>
    </source>
</evidence>
<evidence type="ECO:0000256" key="10">
    <source>
        <dbReference type="ARBA" id="ARBA00023306"/>
    </source>
</evidence>
<evidence type="ECO:0000259" key="14">
    <source>
        <dbReference type="Pfam" id="PF01225"/>
    </source>
</evidence>
<comment type="function">
    <text evidence="12">Catalyzes the addition of meso-diaminopimelic acid to the nucleotide precursor UDP-N-acetylmuramoyl-L-alanyl-D-glutamate (UMAG) in the biosynthesis of bacterial cell-wall peptidoglycan.</text>
</comment>
<dbReference type="PANTHER" id="PTHR23135">
    <property type="entry name" value="MUR LIGASE FAMILY MEMBER"/>
    <property type="match status" value="1"/>
</dbReference>
<dbReference type="Gene3D" id="3.90.190.20">
    <property type="entry name" value="Mur ligase, C-terminal domain"/>
    <property type="match status" value="1"/>
</dbReference>
<comment type="similarity">
    <text evidence="2 12">Belongs to the MurCDEF family. MurE subfamily.</text>
</comment>
<feature type="binding site" evidence="12">
    <location>
        <begin position="400"/>
        <end position="403"/>
    </location>
    <ligand>
        <name>meso-2,6-diaminopimelate</name>
        <dbReference type="ChEBI" id="CHEBI:57791"/>
    </ligand>
</feature>
<accession>A0ABW4SIL5</accession>
<dbReference type="GO" id="GO:0008765">
    <property type="term" value="F:UDP-N-acetylmuramoylalanyl-D-glutamate-2,6-diaminopimelate ligase activity"/>
    <property type="evidence" value="ECO:0007669"/>
    <property type="project" value="UniProtKB-EC"/>
</dbReference>
<dbReference type="RefSeq" id="WP_381538736.1">
    <property type="nucleotide sequence ID" value="NZ_JBHUGI010000032.1"/>
</dbReference>
<keyword evidence="10 12" id="KW-0131">Cell cycle</keyword>
<dbReference type="NCBIfam" id="NF001126">
    <property type="entry name" value="PRK00139.1-4"/>
    <property type="match status" value="1"/>
</dbReference>
<dbReference type="Gene3D" id="3.40.1190.10">
    <property type="entry name" value="Mur-like, catalytic domain"/>
    <property type="match status" value="1"/>
</dbReference>
<evidence type="ECO:0000313" key="17">
    <source>
        <dbReference type="EMBL" id="MFD1928989.1"/>
    </source>
</evidence>
<name>A0ABW4SIL5_9BACL</name>
<dbReference type="NCBIfam" id="TIGR01085">
    <property type="entry name" value="murE"/>
    <property type="match status" value="1"/>
</dbReference>
<feature type="binding site" evidence="12">
    <location>
        <begin position="114"/>
        <end position="120"/>
    </location>
    <ligand>
        <name>ATP</name>
        <dbReference type="ChEBI" id="CHEBI:30616"/>
    </ligand>
</feature>
<feature type="binding site" evidence="12">
    <location>
        <position position="376"/>
    </location>
    <ligand>
        <name>meso-2,6-diaminopimelate</name>
        <dbReference type="ChEBI" id="CHEBI:57791"/>
    </ligand>
</feature>
<keyword evidence="18" id="KW-1185">Reference proteome</keyword>
<comment type="subcellular location">
    <subcellularLocation>
        <location evidence="12 13">Cytoplasm</location>
    </subcellularLocation>
</comment>
<evidence type="ECO:0000259" key="15">
    <source>
        <dbReference type="Pfam" id="PF02875"/>
    </source>
</evidence>
<keyword evidence="4 12" id="KW-0436">Ligase</keyword>
<dbReference type="SUPFAM" id="SSF53623">
    <property type="entry name" value="MurD-like peptide ligases, catalytic domain"/>
    <property type="match status" value="1"/>
</dbReference>
<dbReference type="EMBL" id="JBHUGI010000032">
    <property type="protein sequence ID" value="MFD1928989.1"/>
    <property type="molecule type" value="Genomic_DNA"/>
</dbReference>
<evidence type="ECO:0000256" key="7">
    <source>
        <dbReference type="ARBA" id="ARBA00022840"/>
    </source>
</evidence>
<keyword evidence="7 12" id="KW-0067">ATP-binding</keyword>
<comment type="cofactor">
    <cofactor evidence="12">
        <name>Mg(2+)</name>
        <dbReference type="ChEBI" id="CHEBI:18420"/>
    </cofactor>
</comment>
<evidence type="ECO:0000256" key="12">
    <source>
        <dbReference type="HAMAP-Rule" id="MF_00208"/>
    </source>
</evidence>
<dbReference type="InterPro" id="IPR005761">
    <property type="entry name" value="UDP-N-AcMur-Glu-dNH2Pim_ligase"/>
</dbReference>
<reference evidence="18" key="1">
    <citation type="journal article" date="2019" name="Int. J. Syst. Evol. Microbiol.">
        <title>The Global Catalogue of Microorganisms (GCM) 10K type strain sequencing project: providing services to taxonomists for standard genome sequencing and annotation.</title>
        <authorList>
            <consortium name="The Broad Institute Genomics Platform"/>
            <consortium name="The Broad Institute Genome Sequencing Center for Infectious Disease"/>
            <person name="Wu L."/>
            <person name="Ma J."/>
        </authorList>
    </citation>
    <scope>NUCLEOTIDE SEQUENCE [LARGE SCALE GENOMIC DNA]</scope>
    <source>
        <strain evidence="18">CGMCC 4.7177</strain>
    </source>
</reference>
<evidence type="ECO:0000256" key="4">
    <source>
        <dbReference type="ARBA" id="ARBA00022598"/>
    </source>
</evidence>
<feature type="binding site" evidence="12">
    <location>
        <position position="32"/>
    </location>
    <ligand>
        <name>UDP-N-acetyl-alpha-D-muramoyl-L-alanyl-D-glutamate</name>
        <dbReference type="ChEBI" id="CHEBI:83900"/>
    </ligand>
</feature>
<feature type="binding site" evidence="12">
    <location>
        <position position="456"/>
    </location>
    <ligand>
        <name>meso-2,6-diaminopimelate</name>
        <dbReference type="ChEBI" id="CHEBI:57791"/>
    </ligand>
</feature>
<comment type="PTM">
    <text evidence="12">Carboxylation is probably crucial for Mg(2+) binding and, consequently, for the gamma-phosphate positioning of ATP.</text>
</comment>
<evidence type="ECO:0000313" key="18">
    <source>
        <dbReference type="Proteomes" id="UP001597218"/>
    </source>
</evidence>
<evidence type="ECO:0000256" key="11">
    <source>
        <dbReference type="ARBA" id="ARBA00023316"/>
    </source>
</evidence>
<keyword evidence="6 12" id="KW-0547">Nucleotide-binding</keyword>
<keyword evidence="9 12" id="KW-0573">Peptidoglycan synthesis</keyword>
<sequence length="498" mass="54508">MVLLITELLKDWPCTAVGEDLGIFVSGITEHSANVKQGYIFVVRKGASVDGACYIKEAIDGGAVAIVMDRSLVHFQTNGIPIITVPDCRRFLAYACARFAGNPSEQLTVIAVTGTNGKTTVTHFVGQILSRFGVRSAVIGTTGIFVDGKKIDFEAPDMTTLPAEYFQPLLRKCLEEGVTHIVLEASSLGLSTGRLDYCDIDIGVLLNIGIDHIDEHGGTSNYIRAKKKLVDMSKVFIANRDDEVCVKMTDSIANRCIYFGTHSLSDVRILREENLYLMVRNEKQEFPLSVPGNFNELNSAAAISVLLELGFQIKEIMKHVGALMLPEGRLQSYEQDGITVYVDFAHTPDAIEAVLRSLLGICEGKLITVFGCGGNRDKGKRAKMGAIAALYSSQVIVTSDNPRSEDPHLIIKDIIQGFRDDFKGVQVEPDRKRAIQMAIALASEGDIVLIAGKGHEKTQQTAEGVFLFSDQEEAKKALFSKQVNRGRNLLSNQFTDVN</sequence>
<dbReference type="InterPro" id="IPR013221">
    <property type="entry name" value="Mur_ligase_cen"/>
</dbReference>
<feature type="binding site" evidence="12">
    <location>
        <position position="194"/>
    </location>
    <ligand>
        <name>UDP-N-acetyl-alpha-D-muramoyl-L-alanyl-D-glutamate</name>
        <dbReference type="ChEBI" id="CHEBI:83900"/>
    </ligand>
</feature>
<dbReference type="Gene3D" id="3.40.1390.10">
    <property type="entry name" value="MurE/MurF, N-terminal domain"/>
    <property type="match status" value="1"/>
</dbReference>
<keyword evidence="11 12" id="KW-0961">Cell wall biogenesis/degradation</keyword>
<evidence type="ECO:0000256" key="3">
    <source>
        <dbReference type="ARBA" id="ARBA00022490"/>
    </source>
</evidence>
<dbReference type="PANTHER" id="PTHR23135:SF4">
    <property type="entry name" value="UDP-N-ACETYLMURAMOYL-L-ALANYL-D-GLUTAMATE--2,6-DIAMINOPIMELATE LIGASE MURE HOMOLOG, CHLOROPLASTIC"/>
    <property type="match status" value="1"/>
</dbReference>
<feature type="modified residue" description="N6-carboxylysine" evidence="12">
    <location>
        <position position="226"/>
    </location>
</feature>
<dbReference type="HAMAP" id="MF_00208">
    <property type="entry name" value="MurE"/>
    <property type="match status" value="1"/>
</dbReference>
<evidence type="ECO:0000256" key="8">
    <source>
        <dbReference type="ARBA" id="ARBA00022960"/>
    </source>
</evidence>
<dbReference type="SUPFAM" id="SSF53244">
    <property type="entry name" value="MurD-like peptide ligases, peptide-binding domain"/>
    <property type="match status" value="1"/>
</dbReference>
<dbReference type="InterPro" id="IPR004101">
    <property type="entry name" value="Mur_ligase_C"/>
</dbReference>
<feature type="binding site" evidence="12">
    <location>
        <position position="186"/>
    </location>
    <ligand>
        <name>UDP-N-acetyl-alpha-D-muramoyl-L-alanyl-D-glutamate</name>
        <dbReference type="ChEBI" id="CHEBI:83900"/>
    </ligand>
</feature>
<keyword evidence="3 12" id="KW-0963">Cytoplasm</keyword>
<feature type="domain" description="Mur ligase C-terminal" evidence="15">
    <location>
        <begin position="328"/>
        <end position="454"/>
    </location>
</feature>
<dbReference type="SUPFAM" id="SSF63418">
    <property type="entry name" value="MurE/MurF N-terminal domain"/>
    <property type="match status" value="1"/>
</dbReference>
<dbReference type="InterPro" id="IPR035911">
    <property type="entry name" value="MurE/MurF_N"/>
</dbReference>
<evidence type="ECO:0000259" key="16">
    <source>
        <dbReference type="Pfam" id="PF08245"/>
    </source>
</evidence>
<evidence type="ECO:0000256" key="2">
    <source>
        <dbReference type="ARBA" id="ARBA00005898"/>
    </source>
</evidence>
<comment type="caution">
    <text evidence="17">The sequence shown here is derived from an EMBL/GenBank/DDBJ whole genome shotgun (WGS) entry which is preliminary data.</text>
</comment>
<evidence type="ECO:0000256" key="5">
    <source>
        <dbReference type="ARBA" id="ARBA00022618"/>
    </source>
</evidence>
<feature type="binding site" evidence="12">
    <location>
        <position position="452"/>
    </location>
    <ligand>
        <name>meso-2,6-diaminopimelate</name>
        <dbReference type="ChEBI" id="CHEBI:57791"/>
    </ligand>
</feature>
<dbReference type="InterPro" id="IPR000713">
    <property type="entry name" value="Mur_ligase_N"/>
</dbReference>
<keyword evidence="12" id="KW-0460">Magnesium</keyword>
<proteinExistence type="inferred from homology"/>
<dbReference type="InterPro" id="IPR036565">
    <property type="entry name" value="Mur-like_cat_sf"/>
</dbReference>
<dbReference type="Pfam" id="PF08245">
    <property type="entry name" value="Mur_ligase_M"/>
    <property type="match status" value="1"/>
</dbReference>
<dbReference type="Pfam" id="PF02875">
    <property type="entry name" value="Mur_ligase_C"/>
    <property type="match status" value="1"/>
</dbReference>
<evidence type="ECO:0000256" key="9">
    <source>
        <dbReference type="ARBA" id="ARBA00022984"/>
    </source>
</evidence>
<keyword evidence="5 12" id="KW-0132">Cell division</keyword>